<dbReference type="Proteomes" id="UP000033140">
    <property type="component" value="Unassembled WGS sequence"/>
</dbReference>
<accession>A0A0E9NG80</accession>
<dbReference type="EMBL" id="BACD03000016">
    <property type="protein sequence ID" value="GAO48706.1"/>
    <property type="molecule type" value="Genomic_DNA"/>
</dbReference>
<keyword evidence="2" id="KW-1185">Reference proteome</keyword>
<reference evidence="1 2" key="3">
    <citation type="journal article" date="2015" name="Genome Announc.">
        <title>Draft Genome Sequence of the Archiascomycetous Yeast Saitoella complicata.</title>
        <authorList>
            <person name="Yamauchi K."/>
            <person name="Kondo S."/>
            <person name="Hamamoto M."/>
            <person name="Takahashi Y."/>
            <person name="Ogura Y."/>
            <person name="Hayashi T."/>
            <person name="Nishida H."/>
        </authorList>
    </citation>
    <scope>NUCLEOTIDE SEQUENCE [LARGE SCALE GENOMIC DNA]</scope>
    <source>
        <strain evidence="1 2">NRRL Y-17804</strain>
    </source>
</reference>
<dbReference type="GO" id="GO:0005743">
    <property type="term" value="C:mitochondrial inner membrane"/>
    <property type="evidence" value="ECO:0007669"/>
    <property type="project" value="TreeGrafter"/>
</dbReference>
<name>A0A0E9NG80_SAICN</name>
<comment type="caution">
    <text evidence="1">The sequence shown here is derived from an EMBL/GenBank/DDBJ whole genome shotgun (WGS) entry which is preliminary data.</text>
</comment>
<sequence length="380" mass="42614">MQSPRPLLLIQSYNTTMLRSSAIRPLLTARSARILSRAAYSTSAPSVPPAQASNNDVLPSLDRPIGIEMMPHAGDQLVGTENDPRAWKERMRDKLDHEKMLEKGQKNLVKFLNSSYWNDFHAMKKHMGKHWVAPTRMFRQDKALYMPNLKGRTLNTSSAKDESTTTAILNHPVTLVSIFSSRSAEEQAATFSNAFREHFASAAEGERPGMVSINVQENPLKAALVWAFLPGIRKSVPPEEHDNYFFLTSRLPDELRYSIGYLNTYVGYTYLLDSEARIRWAACGDAEEVEKSTMIKAATKLLADYKAGDRPVESLNEAPKIVDTAAMEGANSEKAQEFQAKIEEVKVEPKQEEINVLQSEVDSLGEQLARKLEQQAKNSK</sequence>
<dbReference type="AlphaFoldDB" id="A0A0E9NG80"/>
<dbReference type="GO" id="GO:0033615">
    <property type="term" value="P:mitochondrial proton-transporting ATP synthase complex assembly"/>
    <property type="evidence" value="ECO:0007669"/>
    <property type="project" value="TreeGrafter"/>
</dbReference>
<reference evidence="1 2" key="2">
    <citation type="journal article" date="2014" name="J. Gen. Appl. Microbiol.">
        <title>The early diverging ascomycetous budding yeast Saitoella complicata has three histone deacetylases belonging to the Clr6, Hos2, and Rpd3 lineages.</title>
        <authorList>
            <person name="Nishida H."/>
            <person name="Matsumoto T."/>
            <person name="Kondo S."/>
            <person name="Hamamoto M."/>
            <person name="Yoshikawa H."/>
        </authorList>
    </citation>
    <scope>NUCLEOTIDE SEQUENCE [LARGE SCALE GENOMIC DNA]</scope>
    <source>
        <strain evidence="1 2">NRRL Y-17804</strain>
    </source>
</reference>
<dbReference type="OMA" id="SGMYDVY"/>
<dbReference type="PANTHER" id="PTHR28106:SF1">
    <property type="entry name" value="MITOCHONDRIAL ATPASE COMPLEX SUBUNIT ATP10"/>
    <property type="match status" value="1"/>
</dbReference>
<gene>
    <name evidence="1" type="ORF">G7K_2876-t1</name>
</gene>
<dbReference type="STRING" id="698492.A0A0E9NG80"/>
<dbReference type="InterPro" id="IPR007849">
    <property type="entry name" value="ATP10"/>
</dbReference>
<reference evidence="1 2" key="1">
    <citation type="journal article" date="2011" name="J. Gen. Appl. Microbiol.">
        <title>Draft genome sequencing of the enigmatic yeast Saitoella complicata.</title>
        <authorList>
            <person name="Nishida H."/>
            <person name="Hamamoto M."/>
            <person name="Sugiyama J."/>
        </authorList>
    </citation>
    <scope>NUCLEOTIDE SEQUENCE [LARGE SCALE GENOMIC DNA]</scope>
    <source>
        <strain evidence="1 2">NRRL Y-17804</strain>
    </source>
</reference>
<evidence type="ECO:0000313" key="1">
    <source>
        <dbReference type="EMBL" id="GAO48706.1"/>
    </source>
</evidence>
<proteinExistence type="predicted"/>
<dbReference type="Pfam" id="PF05176">
    <property type="entry name" value="ATP-synt_10"/>
    <property type="match status" value="1"/>
</dbReference>
<dbReference type="PANTHER" id="PTHR28106">
    <property type="entry name" value="MITOCHONDRIAL ATPASE COMPLEX SUBUNIT ATP10"/>
    <property type="match status" value="1"/>
</dbReference>
<evidence type="ECO:0000313" key="2">
    <source>
        <dbReference type="Proteomes" id="UP000033140"/>
    </source>
</evidence>
<protein>
    <submittedName>
        <fullName evidence="1">Uncharacterized protein</fullName>
    </submittedName>
</protein>
<organism evidence="1 2">
    <name type="scientific">Saitoella complicata (strain BCRC 22490 / CBS 7301 / JCM 7358 / NBRC 10748 / NRRL Y-17804)</name>
    <dbReference type="NCBI Taxonomy" id="698492"/>
    <lineage>
        <taxon>Eukaryota</taxon>
        <taxon>Fungi</taxon>
        <taxon>Dikarya</taxon>
        <taxon>Ascomycota</taxon>
        <taxon>Taphrinomycotina</taxon>
        <taxon>Taphrinomycotina incertae sedis</taxon>
        <taxon>Saitoella</taxon>
    </lineage>
</organism>